<sequence length="174" mass="19002">MLIRKPLGIGQHRDQRPMPIAQQHPVLRAGQSPVEPVGARLGQRHRQKYPTPPPTPRRRPAGPAARPIPPISQRLRRGEHIDLDPPTPVTIQGGVPTPGRHHHPPRRRVRRPPLPHITGRLDVNRAPATTSRYCSLATPAAAAQPARGSESSCPVRSAACRQQGGVLMCRSHAT</sequence>
<keyword evidence="3" id="KW-1185">Reference proteome</keyword>
<name>A0A7W9NKH5_9PSEU</name>
<reference evidence="2 3" key="1">
    <citation type="submission" date="2020-08" db="EMBL/GenBank/DDBJ databases">
        <title>Sequencing the genomes of 1000 actinobacteria strains.</title>
        <authorList>
            <person name="Klenk H.-P."/>
        </authorList>
    </citation>
    <scope>NUCLEOTIDE SEQUENCE [LARGE SCALE GENOMIC DNA]</scope>
    <source>
        <strain evidence="2 3">DSM 43851</strain>
    </source>
</reference>
<feature type="compositionally biased region" description="Basic residues" evidence="1">
    <location>
        <begin position="99"/>
        <end position="113"/>
    </location>
</feature>
<gene>
    <name evidence="2" type="ORF">BJ998_007843</name>
</gene>
<proteinExistence type="predicted"/>
<organism evidence="2 3">
    <name type="scientific">Kutzneria kofuensis</name>
    <dbReference type="NCBI Taxonomy" id="103725"/>
    <lineage>
        <taxon>Bacteria</taxon>
        <taxon>Bacillati</taxon>
        <taxon>Actinomycetota</taxon>
        <taxon>Actinomycetes</taxon>
        <taxon>Pseudonocardiales</taxon>
        <taxon>Pseudonocardiaceae</taxon>
        <taxon>Kutzneria</taxon>
    </lineage>
</organism>
<evidence type="ECO:0000313" key="3">
    <source>
        <dbReference type="Proteomes" id="UP000585638"/>
    </source>
</evidence>
<accession>A0A7W9NKH5</accession>
<comment type="caution">
    <text evidence="2">The sequence shown here is derived from an EMBL/GenBank/DDBJ whole genome shotgun (WGS) entry which is preliminary data.</text>
</comment>
<dbReference type="AlphaFoldDB" id="A0A7W9NKH5"/>
<feature type="region of interest" description="Disordered" evidence="1">
    <location>
        <begin position="1"/>
        <end position="126"/>
    </location>
</feature>
<dbReference type="EMBL" id="JACHIR010000001">
    <property type="protein sequence ID" value="MBB5896647.1"/>
    <property type="molecule type" value="Genomic_DNA"/>
</dbReference>
<protein>
    <submittedName>
        <fullName evidence="2">Uncharacterized protein</fullName>
    </submittedName>
</protein>
<evidence type="ECO:0000256" key="1">
    <source>
        <dbReference type="SAM" id="MobiDB-lite"/>
    </source>
</evidence>
<evidence type="ECO:0000313" key="2">
    <source>
        <dbReference type="EMBL" id="MBB5896647.1"/>
    </source>
</evidence>
<dbReference type="Proteomes" id="UP000585638">
    <property type="component" value="Unassembled WGS sequence"/>
</dbReference>